<comment type="caution">
    <text evidence="5">The sequence shown here is derived from an EMBL/GenBank/DDBJ whole genome shotgun (WGS) entry which is preliminary data.</text>
</comment>
<evidence type="ECO:0000256" key="4">
    <source>
        <dbReference type="SAM" id="MobiDB-lite"/>
    </source>
</evidence>
<reference evidence="5" key="1">
    <citation type="submission" date="2022-04" db="EMBL/GenBank/DDBJ databases">
        <title>Carnegiea gigantea Genome sequencing and assembly v2.</title>
        <authorList>
            <person name="Copetti D."/>
            <person name="Sanderson M.J."/>
            <person name="Burquez A."/>
            <person name="Wojciechowski M.F."/>
        </authorList>
    </citation>
    <scope>NUCLEOTIDE SEQUENCE</scope>
    <source>
        <strain evidence="5">SGP5-SGP5p</strain>
        <tissue evidence="5">Aerial part</tissue>
    </source>
</reference>
<dbReference type="Pfam" id="PF03514">
    <property type="entry name" value="GRAS"/>
    <property type="match status" value="1"/>
</dbReference>
<feature type="region of interest" description="Disordered" evidence="4">
    <location>
        <begin position="38"/>
        <end position="72"/>
    </location>
</feature>
<gene>
    <name evidence="5" type="ORF">Cgig2_005232</name>
</gene>
<evidence type="ECO:0000313" key="6">
    <source>
        <dbReference type="Proteomes" id="UP001153076"/>
    </source>
</evidence>
<feature type="short sequence motif" description="VHIID" evidence="3">
    <location>
        <begin position="461"/>
        <end position="465"/>
    </location>
</feature>
<evidence type="ECO:0000256" key="3">
    <source>
        <dbReference type="PROSITE-ProRule" id="PRU01191"/>
    </source>
</evidence>
<feature type="compositionally biased region" description="Polar residues" evidence="4">
    <location>
        <begin position="38"/>
        <end position="52"/>
    </location>
</feature>
<dbReference type="PANTHER" id="PTHR31636">
    <property type="entry name" value="OSJNBA0084A10.13 PROTEIN-RELATED"/>
    <property type="match status" value="1"/>
</dbReference>
<evidence type="ECO:0000256" key="2">
    <source>
        <dbReference type="ARBA" id="ARBA00023163"/>
    </source>
</evidence>
<name>A0A9Q1K4K5_9CARY</name>
<dbReference type="Proteomes" id="UP001153076">
    <property type="component" value="Unassembled WGS sequence"/>
</dbReference>
<keyword evidence="6" id="KW-1185">Reference proteome</keyword>
<dbReference type="OrthoDB" id="666726at2759"/>
<dbReference type="AlphaFoldDB" id="A0A9Q1K4K5"/>
<feature type="region of interest" description="SAW" evidence="3">
    <location>
        <begin position="643"/>
        <end position="714"/>
    </location>
</feature>
<comment type="caution">
    <text evidence="3">Lacks conserved residue(s) required for the propagation of feature annotation.</text>
</comment>
<accession>A0A9Q1K4K5</accession>
<evidence type="ECO:0000256" key="1">
    <source>
        <dbReference type="ARBA" id="ARBA00023015"/>
    </source>
</evidence>
<keyword evidence="2" id="KW-0804">Transcription</keyword>
<dbReference type="EMBL" id="JAKOGI010000350">
    <property type="protein sequence ID" value="KAJ8436308.1"/>
    <property type="molecule type" value="Genomic_DNA"/>
</dbReference>
<protein>
    <submittedName>
        <fullName evidence="5">Uncharacterized protein</fullName>
    </submittedName>
</protein>
<feature type="compositionally biased region" description="Low complexity" evidence="4">
    <location>
        <begin position="53"/>
        <end position="72"/>
    </location>
</feature>
<organism evidence="5 6">
    <name type="scientific">Carnegiea gigantea</name>
    <dbReference type="NCBI Taxonomy" id="171969"/>
    <lineage>
        <taxon>Eukaryota</taxon>
        <taxon>Viridiplantae</taxon>
        <taxon>Streptophyta</taxon>
        <taxon>Embryophyta</taxon>
        <taxon>Tracheophyta</taxon>
        <taxon>Spermatophyta</taxon>
        <taxon>Magnoliopsida</taxon>
        <taxon>eudicotyledons</taxon>
        <taxon>Gunneridae</taxon>
        <taxon>Pentapetalae</taxon>
        <taxon>Caryophyllales</taxon>
        <taxon>Cactineae</taxon>
        <taxon>Cactaceae</taxon>
        <taxon>Cactoideae</taxon>
        <taxon>Echinocereeae</taxon>
        <taxon>Carnegiea</taxon>
    </lineage>
</organism>
<dbReference type="InterPro" id="IPR005202">
    <property type="entry name" value="TF_GRAS"/>
</dbReference>
<feature type="region of interest" description="Leucine repeat II (LRII)" evidence="3">
    <location>
        <begin position="509"/>
        <end position="541"/>
    </location>
</feature>
<proteinExistence type="inferred from homology"/>
<keyword evidence="1" id="KW-0805">Transcription regulation</keyword>
<dbReference type="PROSITE" id="PS50985">
    <property type="entry name" value="GRAS"/>
    <property type="match status" value="1"/>
</dbReference>
<comment type="similarity">
    <text evidence="3">Belongs to the GRAS family.</text>
</comment>
<evidence type="ECO:0000313" key="5">
    <source>
        <dbReference type="EMBL" id="KAJ8436308.1"/>
    </source>
</evidence>
<feature type="region of interest" description="VHIID" evidence="3">
    <location>
        <begin position="430"/>
        <end position="495"/>
    </location>
</feature>
<sequence>MQAMLFNLQETASGEREFEEFQVPISISTSKIIIEGYSNPSPVDSEPTSTLDSTASPGPPTLSSSSSKNSYQNASVFAHPPQLHHGSDNVYGLLHNVTGGGDSGGAAAVGLEEWDSVFPNVDGALLPWIMGEGDDLGLNLKHLLQSGYPVEYEGNAGLGVVDQTSLLGGGDLGFSGSGSVNNGKIGSILGNCSSGVLDSKVSSDGLNSNCSSLGSMSILGSIHGPLPNTGGFVFPQKQLFDLGDEKPQILNPQLMTMNPNQAQSMGNPSFFVPPLGYCQLEQHMVRPQAKRHSPGVVLNSNVIAKTPFLDQGHEFLLRKQHHQQILQQLPMGLAHQLVPQHVQQKAMQDQVVKDQLLKAADLIQTGNFSLAQEILARLNHQLSLPAKPLIRAALHVKEALQMLILMSNPVAPPPMKTLTPIDVVHKMNAYKAFSEVSPITQFTNFTCAQAILEALDDADCVHVIDFDIGCGAQWASLIQELPLRKRGAPSLKITAIAPLSISHTFELSLARENLVQFANDVGVAFELQVVNLDLFDPSSSSLPNVGTSEGELIAVTIPIWACSYRPSILPSILRFIKQLAPEIVVSLDRGSDRCDTPFPQHLIHILESCTNFLESLDGLNVASDIVNKVEKYFLHPRIENTVLGRVHAPNKMPYWKTLFASAGLLPFQFSNFTETQADYVAKRTPGRGFHIEKRHASLVLSWQGRELVTASAWRFEKL</sequence>